<dbReference type="Pfam" id="PF00557">
    <property type="entry name" value="Peptidase_M24"/>
    <property type="match status" value="1"/>
</dbReference>
<keyword evidence="3" id="KW-0645">Protease</keyword>
<dbReference type="InterPro" id="IPR000994">
    <property type="entry name" value="Pept_M24"/>
</dbReference>
<reference evidence="3 4" key="1">
    <citation type="submission" date="2018-07" db="EMBL/GenBank/DDBJ databases">
        <title>Genomic Encyclopedia of Type Strains, Phase III (KMG-III): the genomes of soil and plant-associated and newly described type strains.</title>
        <authorList>
            <person name="Whitman W."/>
        </authorList>
    </citation>
    <scope>NUCLEOTIDE SEQUENCE [LARGE SCALE GENOMIC DNA]</scope>
    <source>
        <strain evidence="3 4">CECT 8488</strain>
    </source>
</reference>
<dbReference type="PANTHER" id="PTHR46112">
    <property type="entry name" value="AMINOPEPTIDASE"/>
    <property type="match status" value="1"/>
</dbReference>
<dbReference type="EMBL" id="QRDW01000010">
    <property type="protein sequence ID" value="RED46176.1"/>
    <property type="molecule type" value="Genomic_DNA"/>
</dbReference>
<dbReference type="InterPro" id="IPR000587">
    <property type="entry name" value="Creatinase_N"/>
</dbReference>
<accession>A0A3D9HB08</accession>
<dbReference type="CDD" id="cd01066">
    <property type="entry name" value="APP_MetAP"/>
    <property type="match status" value="1"/>
</dbReference>
<dbReference type="PANTHER" id="PTHR46112:SF3">
    <property type="entry name" value="AMINOPEPTIDASE YPDF"/>
    <property type="match status" value="1"/>
</dbReference>
<name>A0A3D9HB08_9PROT</name>
<dbReference type="Proteomes" id="UP000256845">
    <property type="component" value="Unassembled WGS sequence"/>
</dbReference>
<dbReference type="OrthoDB" id="9761809at2"/>
<dbReference type="InterPro" id="IPR029149">
    <property type="entry name" value="Creatin/AminoP/Spt16_N"/>
</dbReference>
<dbReference type="SUPFAM" id="SSF53092">
    <property type="entry name" value="Creatinase/prolidase N-terminal domain"/>
    <property type="match status" value="1"/>
</dbReference>
<dbReference type="AlphaFoldDB" id="A0A3D9HB08"/>
<comment type="caution">
    <text evidence="3">The sequence shown here is derived from an EMBL/GenBank/DDBJ whole genome shotgun (WGS) entry which is preliminary data.</text>
</comment>
<keyword evidence="3" id="KW-0031">Aminopeptidase</keyword>
<sequence>MMQPPRRGFDIVEYELRVARAQKAMHAEQLDGLLLTTEAEVRYFSGFQTQFWESPTRPWFLILPAKGEPIAVIPGIGEAGMRGTWIRDIRCWPAPRPEDDGVSLLADGLNSLPRRFGRIGLPMGHESLLRMPLADFRKLERGIAGYELIDAAPLMHALRFVKSAAEINKIEYACQVTSKAFEALPEKLAIGMTEREACQALRMDLLKLGADHSPYLIAGSGSMSYGDIIMGPTDRVLEDGDVLIIDTGTVYDGYFCDFDRNLAFGTPADETLAAHECVHRATDAGFAAARPGATMADLFNAMWQVLEAGGALGNNVGRMGHGLGMQLTEGPSVTPHDQTVLEVGCVVTLEPGMCFAPGCEMVHEENIVITENGARWLSNRAPVEMPRIIRKQS</sequence>
<dbReference type="SUPFAM" id="SSF55920">
    <property type="entry name" value="Creatinase/aminopeptidase"/>
    <property type="match status" value="1"/>
</dbReference>
<dbReference type="InterPro" id="IPR036005">
    <property type="entry name" value="Creatinase/aminopeptidase-like"/>
</dbReference>
<dbReference type="Pfam" id="PF01321">
    <property type="entry name" value="Creatinase_N"/>
    <property type="match status" value="1"/>
</dbReference>
<feature type="domain" description="Creatinase N-terminal" evidence="2">
    <location>
        <begin position="17"/>
        <end position="161"/>
    </location>
</feature>
<keyword evidence="4" id="KW-1185">Reference proteome</keyword>
<dbReference type="Gene3D" id="3.40.350.10">
    <property type="entry name" value="Creatinase/prolidase N-terminal domain"/>
    <property type="match status" value="1"/>
</dbReference>
<gene>
    <name evidence="3" type="ORF">DFP90_11085</name>
</gene>
<protein>
    <submittedName>
        <fullName evidence="3">Xaa-Pro aminopeptidase</fullName>
    </submittedName>
</protein>
<dbReference type="GO" id="GO:0004177">
    <property type="term" value="F:aminopeptidase activity"/>
    <property type="evidence" value="ECO:0007669"/>
    <property type="project" value="UniProtKB-KW"/>
</dbReference>
<dbReference type="RefSeq" id="WP_115938157.1">
    <property type="nucleotide sequence ID" value="NZ_QRDW01000010.1"/>
</dbReference>
<organism evidence="3 4">
    <name type="scientific">Aestuariispira insulae</name>
    <dbReference type="NCBI Taxonomy" id="1461337"/>
    <lineage>
        <taxon>Bacteria</taxon>
        <taxon>Pseudomonadati</taxon>
        <taxon>Pseudomonadota</taxon>
        <taxon>Alphaproteobacteria</taxon>
        <taxon>Rhodospirillales</taxon>
        <taxon>Kiloniellaceae</taxon>
        <taxon>Aestuariispira</taxon>
    </lineage>
</organism>
<keyword evidence="3" id="KW-0378">Hydrolase</keyword>
<dbReference type="InterPro" id="IPR050659">
    <property type="entry name" value="Peptidase_M24B"/>
</dbReference>
<evidence type="ECO:0000259" key="1">
    <source>
        <dbReference type="Pfam" id="PF00557"/>
    </source>
</evidence>
<proteinExistence type="predicted"/>
<feature type="domain" description="Peptidase M24" evidence="1">
    <location>
        <begin position="169"/>
        <end position="371"/>
    </location>
</feature>
<dbReference type="Gene3D" id="3.90.230.10">
    <property type="entry name" value="Creatinase/methionine aminopeptidase superfamily"/>
    <property type="match status" value="1"/>
</dbReference>
<evidence type="ECO:0000259" key="2">
    <source>
        <dbReference type="Pfam" id="PF01321"/>
    </source>
</evidence>
<evidence type="ECO:0000313" key="4">
    <source>
        <dbReference type="Proteomes" id="UP000256845"/>
    </source>
</evidence>
<evidence type="ECO:0000313" key="3">
    <source>
        <dbReference type="EMBL" id="RED46176.1"/>
    </source>
</evidence>